<sequence length="231" mass="25509">MSDDSTKKALLIDLLAGIQKLNIDVNQEQAETLIDYLLEFQRWNKTHNLSAIHDLNDSLVLHLLDSLSVLGYLDAYVASIDDPSSFSLADLGTGGGLPGIPLAICRPNWQLHLMEAVQKKAVFLQHIVNKLSLANVMVHAARIEVSSPALENQISCCISRAFSDFGKFLTLSAPMLKAGGLVWAMKAKLLEDDLKTIPSDWEIKKNYLLSVPGLTAERRLFELGRVRELSA</sequence>
<dbReference type="HAMAP" id="MF_00074">
    <property type="entry name" value="16SrRNA_methyltr_G"/>
    <property type="match status" value="1"/>
</dbReference>
<dbReference type="RefSeq" id="WP_088812772.1">
    <property type="nucleotide sequence ID" value="NZ_FYEX01000001.1"/>
</dbReference>
<comment type="caution">
    <text evidence="6">Lacks conserved residue(s) required for the propagation of feature annotation.</text>
</comment>
<gene>
    <name evidence="6" type="primary">rsmG</name>
    <name evidence="7" type="ORF">SAMN06295916_0918</name>
</gene>
<feature type="binding site" evidence="6">
    <location>
        <position position="92"/>
    </location>
    <ligand>
        <name>S-adenosyl-L-methionine</name>
        <dbReference type="ChEBI" id="CHEBI:59789"/>
    </ligand>
</feature>
<accession>A0A212TC28</accession>
<dbReference type="AlphaFoldDB" id="A0A212TC28"/>
<name>A0A212TC28_9BURK</name>
<keyword evidence="5 6" id="KW-0949">S-adenosyl-L-methionine</keyword>
<protein>
    <recommendedName>
        <fullName evidence="6">Ribosomal RNA small subunit methyltransferase G</fullName>
        <ecNumber evidence="6">2.1.1.170</ecNumber>
    </recommendedName>
    <alternativeName>
        <fullName evidence="6">16S rRNA 7-methylguanosine methyltransferase</fullName>
        <shortName evidence="6">16S rRNA m7G methyltransferase</shortName>
    </alternativeName>
</protein>
<keyword evidence="1 6" id="KW-0963">Cytoplasm</keyword>
<evidence type="ECO:0000256" key="4">
    <source>
        <dbReference type="ARBA" id="ARBA00022679"/>
    </source>
</evidence>
<dbReference type="PIRSF" id="PIRSF003078">
    <property type="entry name" value="GidB"/>
    <property type="match status" value="1"/>
</dbReference>
<evidence type="ECO:0000256" key="2">
    <source>
        <dbReference type="ARBA" id="ARBA00022552"/>
    </source>
</evidence>
<feature type="binding site" evidence="6">
    <location>
        <position position="97"/>
    </location>
    <ligand>
        <name>S-adenosyl-L-methionine</name>
        <dbReference type="ChEBI" id="CHEBI:59789"/>
    </ligand>
</feature>
<keyword evidence="4 6" id="KW-0808">Transferase</keyword>
<comment type="function">
    <text evidence="6">Specifically methylates the N7 position of guanine in position 527 of 16S rRNA.</text>
</comment>
<comment type="catalytic activity">
    <reaction evidence="6">
        <text>guanosine(527) in 16S rRNA + S-adenosyl-L-methionine = N(7)-methylguanosine(527) in 16S rRNA + S-adenosyl-L-homocysteine</text>
        <dbReference type="Rhea" id="RHEA:42732"/>
        <dbReference type="Rhea" id="RHEA-COMP:10209"/>
        <dbReference type="Rhea" id="RHEA-COMP:10210"/>
        <dbReference type="ChEBI" id="CHEBI:57856"/>
        <dbReference type="ChEBI" id="CHEBI:59789"/>
        <dbReference type="ChEBI" id="CHEBI:74269"/>
        <dbReference type="ChEBI" id="CHEBI:74480"/>
        <dbReference type="EC" id="2.1.1.170"/>
    </reaction>
</comment>
<comment type="subcellular location">
    <subcellularLocation>
        <location evidence="6">Cytoplasm</location>
    </subcellularLocation>
</comment>
<organism evidence="7 8">
    <name type="scientific">Polynucleobacter victoriensis</name>
    <dbReference type="NCBI Taxonomy" id="2049319"/>
    <lineage>
        <taxon>Bacteria</taxon>
        <taxon>Pseudomonadati</taxon>
        <taxon>Pseudomonadota</taxon>
        <taxon>Betaproteobacteria</taxon>
        <taxon>Burkholderiales</taxon>
        <taxon>Burkholderiaceae</taxon>
        <taxon>Polynucleobacter</taxon>
    </lineage>
</organism>
<dbReference type="PANTHER" id="PTHR31760:SF0">
    <property type="entry name" value="S-ADENOSYL-L-METHIONINE-DEPENDENT METHYLTRANSFERASES SUPERFAMILY PROTEIN"/>
    <property type="match status" value="1"/>
</dbReference>
<keyword evidence="2 6" id="KW-0698">rRNA processing</keyword>
<proteinExistence type="inferred from homology"/>
<dbReference type="Gene3D" id="3.40.50.150">
    <property type="entry name" value="Vaccinia Virus protein VP39"/>
    <property type="match status" value="1"/>
</dbReference>
<evidence type="ECO:0000256" key="5">
    <source>
        <dbReference type="ARBA" id="ARBA00022691"/>
    </source>
</evidence>
<dbReference type="NCBIfam" id="TIGR00138">
    <property type="entry name" value="rsmG_gidB"/>
    <property type="match status" value="1"/>
</dbReference>
<dbReference type="OrthoDB" id="9808773at2"/>
<keyword evidence="8" id="KW-1185">Reference proteome</keyword>
<feature type="binding site" evidence="6">
    <location>
        <position position="160"/>
    </location>
    <ligand>
        <name>S-adenosyl-L-methionine</name>
        <dbReference type="ChEBI" id="CHEBI:59789"/>
    </ligand>
</feature>
<dbReference type="EMBL" id="FYEX01000001">
    <property type="protein sequence ID" value="SNC63583.1"/>
    <property type="molecule type" value="Genomic_DNA"/>
</dbReference>
<dbReference type="GO" id="GO:0005829">
    <property type="term" value="C:cytosol"/>
    <property type="evidence" value="ECO:0007669"/>
    <property type="project" value="TreeGrafter"/>
</dbReference>
<dbReference type="SUPFAM" id="SSF53335">
    <property type="entry name" value="S-adenosyl-L-methionine-dependent methyltransferases"/>
    <property type="match status" value="1"/>
</dbReference>
<evidence type="ECO:0000313" key="7">
    <source>
        <dbReference type="EMBL" id="SNC63583.1"/>
    </source>
</evidence>
<dbReference type="GO" id="GO:0070043">
    <property type="term" value="F:rRNA (guanine-N7-)-methyltransferase activity"/>
    <property type="evidence" value="ECO:0007669"/>
    <property type="project" value="UniProtKB-UniRule"/>
</dbReference>
<comment type="similarity">
    <text evidence="6">Belongs to the methyltransferase superfamily. RNA methyltransferase RsmG family.</text>
</comment>
<evidence type="ECO:0000256" key="1">
    <source>
        <dbReference type="ARBA" id="ARBA00022490"/>
    </source>
</evidence>
<evidence type="ECO:0000256" key="6">
    <source>
        <dbReference type="HAMAP-Rule" id="MF_00074"/>
    </source>
</evidence>
<dbReference type="Pfam" id="PF02527">
    <property type="entry name" value="GidB"/>
    <property type="match status" value="1"/>
</dbReference>
<dbReference type="InterPro" id="IPR029063">
    <property type="entry name" value="SAM-dependent_MTases_sf"/>
</dbReference>
<dbReference type="EC" id="2.1.1.170" evidence="6"/>
<feature type="binding site" evidence="6">
    <location>
        <begin position="143"/>
        <end position="144"/>
    </location>
    <ligand>
        <name>S-adenosyl-L-methionine</name>
        <dbReference type="ChEBI" id="CHEBI:59789"/>
    </ligand>
</feature>
<reference evidence="8" key="1">
    <citation type="submission" date="2017-06" db="EMBL/GenBank/DDBJ databases">
        <authorList>
            <person name="Varghese N."/>
            <person name="Submissions S."/>
        </authorList>
    </citation>
    <scope>NUCLEOTIDE SEQUENCE [LARGE SCALE GENOMIC DNA]</scope>
    <source>
        <strain evidence="8">MWH-VicM1</strain>
    </source>
</reference>
<evidence type="ECO:0000313" key="8">
    <source>
        <dbReference type="Proteomes" id="UP000197215"/>
    </source>
</evidence>
<dbReference type="InterPro" id="IPR003682">
    <property type="entry name" value="rRNA_ssu_MeTfrase_G"/>
</dbReference>
<dbReference type="Proteomes" id="UP000197215">
    <property type="component" value="Unassembled WGS sequence"/>
</dbReference>
<dbReference type="PANTHER" id="PTHR31760">
    <property type="entry name" value="S-ADENOSYL-L-METHIONINE-DEPENDENT METHYLTRANSFERASES SUPERFAMILY PROTEIN"/>
    <property type="match status" value="1"/>
</dbReference>
<evidence type="ECO:0000256" key="3">
    <source>
        <dbReference type="ARBA" id="ARBA00022603"/>
    </source>
</evidence>
<keyword evidence="3 6" id="KW-0489">Methyltransferase</keyword>